<accession>A0AAN9DXY0</accession>
<reference evidence="1 2" key="1">
    <citation type="submission" date="2024-01" db="EMBL/GenBank/DDBJ databases">
        <title>The genomes of 5 underutilized Papilionoideae crops provide insights into root nodulation and disease resistanc.</title>
        <authorList>
            <person name="Yuan L."/>
        </authorList>
    </citation>
    <scope>NUCLEOTIDE SEQUENCE [LARGE SCALE GENOMIC DNA]</scope>
    <source>
        <strain evidence="1">ZHUSHIDOU_FW_LH</strain>
        <tissue evidence="1">Leaf</tissue>
    </source>
</reference>
<comment type="caution">
    <text evidence="1">The sequence shown here is derived from an EMBL/GenBank/DDBJ whole genome shotgun (WGS) entry which is preliminary data.</text>
</comment>
<name>A0AAN9DXY0_CROPI</name>
<keyword evidence="2" id="KW-1185">Reference proteome</keyword>
<organism evidence="1 2">
    <name type="scientific">Crotalaria pallida</name>
    <name type="common">Smooth rattlebox</name>
    <name type="synonym">Crotalaria striata</name>
    <dbReference type="NCBI Taxonomy" id="3830"/>
    <lineage>
        <taxon>Eukaryota</taxon>
        <taxon>Viridiplantae</taxon>
        <taxon>Streptophyta</taxon>
        <taxon>Embryophyta</taxon>
        <taxon>Tracheophyta</taxon>
        <taxon>Spermatophyta</taxon>
        <taxon>Magnoliopsida</taxon>
        <taxon>eudicotyledons</taxon>
        <taxon>Gunneridae</taxon>
        <taxon>Pentapetalae</taxon>
        <taxon>rosids</taxon>
        <taxon>fabids</taxon>
        <taxon>Fabales</taxon>
        <taxon>Fabaceae</taxon>
        <taxon>Papilionoideae</taxon>
        <taxon>50 kb inversion clade</taxon>
        <taxon>genistoids sensu lato</taxon>
        <taxon>core genistoids</taxon>
        <taxon>Crotalarieae</taxon>
        <taxon>Crotalaria</taxon>
    </lineage>
</organism>
<evidence type="ECO:0000313" key="1">
    <source>
        <dbReference type="EMBL" id="KAK7243019.1"/>
    </source>
</evidence>
<protein>
    <submittedName>
        <fullName evidence="1">Uncharacterized protein</fullName>
    </submittedName>
</protein>
<dbReference type="Proteomes" id="UP001372338">
    <property type="component" value="Unassembled WGS sequence"/>
</dbReference>
<dbReference type="EMBL" id="JAYWIO010000008">
    <property type="protein sequence ID" value="KAK7243019.1"/>
    <property type="molecule type" value="Genomic_DNA"/>
</dbReference>
<sequence length="89" mass="9979">MTASSVPASTVNRITATATISDFVRKRNLYFHLRESHHRHHHDGFLSVPASIVNRITGHHHHSLSLTHFIALGLKSKESSLEEESRFAG</sequence>
<gene>
    <name evidence="1" type="ORF">RIF29_37803</name>
</gene>
<proteinExistence type="predicted"/>
<evidence type="ECO:0000313" key="2">
    <source>
        <dbReference type="Proteomes" id="UP001372338"/>
    </source>
</evidence>
<dbReference type="AlphaFoldDB" id="A0AAN9DXY0"/>